<protein>
    <submittedName>
        <fullName evidence="9">Sugar ABC transporter permease</fullName>
    </submittedName>
</protein>
<comment type="subcellular location">
    <subcellularLocation>
        <location evidence="1 7">Cell membrane</location>
        <topology evidence="1 7">Multi-pass membrane protein</topology>
    </subcellularLocation>
</comment>
<keyword evidence="6 7" id="KW-0472">Membrane</keyword>
<evidence type="ECO:0000256" key="4">
    <source>
        <dbReference type="ARBA" id="ARBA00022692"/>
    </source>
</evidence>
<feature type="transmembrane region" description="Helical" evidence="7">
    <location>
        <begin position="260"/>
        <end position="281"/>
    </location>
</feature>
<dbReference type="EMBL" id="CP091430">
    <property type="protein sequence ID" value="UVI29166.1"/>
    <property type="molecule type" value="Genomic_DNA"/>
</dbReference>
<evidence type="ECO:0000256" key="1">
    <source>
        <dbReference type="ARBA" id="ARBA00004651"/>
    </source>
</evidence>
<dbReference type="SUPFAM" id="SSF161098">
    <property type="entry name" value="MetI-like"/>
    <property type="match status" value="1"/>
</dbReference>
<evidence type="ECO:0000313" key="10">
    <source>
        <dbReference type="Proteomes" id="UP001057877"/>
    </source>
</evidence>
<dbReference type="PANTHER" id="PTHR30193">
    <property type="entry name" value="ABC TRANSPORTER PERMEASE PROTEIN"/>
    <property type="match status" value="1"/>
</dbReference>
<feature type="transmembrane region" description="Helical" evidence="7">
    <location>
        <begin position="107"/>
        <end position="126"/>
    </location>
</feature>
<dbReference type="PROSITE" id="PS50928">
    <property type="entry name" value="ABC_TM1"/>
    <property type="match status" value="1"/>
</dbReference>
<evidence type="ECO:0000256" key="6">
    <source>
        <dbReference type="ARBA" id="ARBA00023136"/>
    </source>
</evidence>
<comment type="similarity">
    <text evidence="7">Belongs to the binding-protein-dependent transport system permease family.</text>
</comment>
<feature type="transmembrane region" description="Helical" evidence="7">
    <location>
        <begin position="156"/>
        <end position="177"/>
    </location>
</feature>
<sequence>MNKKWTTRAWIFAFLAPTILVFLLFNLVPIITVFVTGFTDWNGFSAPVWAGLDNYINLVSYDDTFLISLRNLGLWSLIAGTVHVGFGVLVAFILYKRPFGWRLVRGVFMIPNVISVAAWAIMYKFIFNDDIGVINNFMRDIGFSNWHVKWFYESPAAFIAVTLTWLFYSVIVTLIVLNELMAIPKEVHEAALLDGANEWQVTRFINLPLVRNAIGTGVILSITARIAMFEEVALTSRGGPGNDTYNIPLMLYNGIVNSEYGYANAAGTVMILLGVIVMLGVNRLFRMNEKIY</sequence>
<keyword evidence="4 7" id="KW-0812">Transmembrane</keyword>
<evidence type="ECO:0000256" key="3">
    <source>
        <dbReference type="ARBA" id="ARBA00022475"/>
    </source>
</evidence>
<dbReference type="Pfam" id="PF00528">
    <property type="entry name" value="BPD_transp_1"/>
    <property type="match status" value="1"/>
</dbReference>
<feature type="transmembrane region" description="Helical" evidence="7">
    <location>
        <begin position="209"/>
        <end position="228"/>
    </location>
</feature>
<keyword evidence="2 7" id="KW-0813">Transport</keyword>
<name>A0ABY5S5I5_9BACL</name>
<organism evidence="9 10">
    <name type="scientific">Paenibacillus spongiae</name>
    <dbReference type="NCBI Taxonomy" id="2909671"/>
    <lineage>
        <taxon>Bacteria</taxon>
        <taxon>Bacillati</taxon>
        <taxon>Bacillota</taxon>
        <taxon>Bacilli</taxon>
        <taxon>Bacillales</taxon>
        <taxon>Paenibacillaceae</taxon>
        <taxon>Paenibacillus</taxon>
    </lineage>
</organism>
<dbReference type="Proteomes" id="UP001057877">
    <property type="component" value="Chromosome"/>
</dbReference>
<accession>A0ABY5S5I5</accession>
<dbReference type="InterPro" id="IPR035906">
    <property type="entry name" value="MetI-like_sf"/>
</dbReference>
<keyword evidence="3" id="KW-1003">Cell membrane</keyword>
<dbReference type="CDD" id="cd06261">
    <property type="entry name" value="TM_PBP2"/>
    <property type="match status" value="1"/>
</dbReference>
<dbReference type="InterPro" id="IPR051393">
    <property type="entry name" value="ABC_transporter_permease"/>
</dbReference>
<keyword evidence="10" id="KW-1185">Reference proteome</keyword>
<feature type="transmembrane region" description="Helical" evidence="7">
    <location>
        <begin position="72"/>
        <end position="95"/>
    </location>
</feature>
<reference evidence="9" key="1">
    <citation type="submission" date="2022-01" db="EMBL/GenBank/DDBJ databases">
        <title>Paenibacillus spongiae sp. nov., isolated from marine sponge.</title>
        <authorList>
            <person name="Li Z."/>
            <person name="Zhang M."/>
        </authorList>
    </citation>
    <scope>NUCLEOTIDE SEQUENCE</scope>
    <source>
        <strain evidence="9">PHS-Z3</strain>
    </source>
</reference>
<feature type="transmembrane region" description="Helical" evidence="7">
    <location>
        <begin position="12"/>
        <end position="35"/>
    </location>
</feature>
<evidence type="ECO:0000313" key="9">
    <source>
        <dbReference type="EMBL" id="UVI29166.1"/>
    </source>
</evidence>
<evidence type="ECO:0000256" key="7">
    <source>
        <dbReference type="RuleBase" id="RU363032"/>
    </source>
</evidence>
<gene>
    <name evidence="9" type="ORF">L1F29_27645</name>
</gene>
<evidence type="ECO:0000256" key="2">
    <source>
        <dbReference type="ARBA" id="ARBA00022448"/>
    </source>
</evidence>
<feature type="domain" description="ABC transmembrane type-1" evidence="8">
    <location>
        <begin position="69"/>
        <end position="281"/>
    </location>
</feature>
<keyword evidence="5 7" id="KW-1133">Transmembrane helix</keyword>
<dbReference type="Gene3D" id="1.10.3720.10">
    <property type="entry name" value="MetI-like"/>
    <property type="match status" value="1"/>
</dbReference>
<proteinExistence type="inferred from homology"/>
<dbReference type="RefSeq" id="WP_258385255.1">
    <property type="nucleotide sequence ID" value="NZ_CP091430.1"/>
</dbReference>
<dbReference type="InterPro" id="IPR000515">
    <property type="entry name" value="MetI-like"/>
</dbReference>
<dbReference type="PANTHER" id="PTHR30193:SF37">
    <property type="entry name" value="INNER MEMBRANE ABC TRANSPORTER PERMEASE PROTEIN YCJO"/>
    <property type="match status" value="1"/>
</dbReference>
<evidence type="ECO:0000256" key="5">
    <source>
        <dbReference type="ARBA" id="ARBA00022989"/>
    </source>
</evidence>
<evidence type="ECO:0000259" key="8">
    <source>
        <dbReference type="PROSITE" id="PS50928"/>
    </source>
</evidence>